<dbReference type="FunFam" id="3.40.605.10:FF:000007">
    <property type="entry name" value="NAD/NADP-dependent betaine aldehyde dehydrogenase"/>
    <property type="match status" value="1"/>
</dbReference>
<feature type="domain" description="Aldehyde dehydrogenase" evidence="3">
    <location>
        <begin position="28"/>
        <end position="485"/>
    </location>
</feature>
<dbReference type="InterPro" id="IPR050740">
    <property type="entry name" value="Aldehyde_DH_Superfamily"/>
</dbReference>
<dbReference type="InterPro" id="IPR016163">
    <property type="entry name" value="Ald_DH_C"/>
</dbReference>
<reference evidence="5 6" key="1">
    <citation type="submission" date="2018-01" db="EMBL/GenBank/DDBJ databases">
        <title>Whole genome analyses suggest that Burkholderia sensu lato contains two further novel genera in the rhizoxinica-symbiotica group Mycetohabitans gen. nov., and Trinickia gen. nov.: implications for the evolution of diazotrophy and nodulation in the Burkholderiaceae.</title>
        <authorList>
            <person name="Estrada-de los Santos P."/>
            <person name="Palmer M."/>
            <person name="Chavez-Ramirez B."/>
            <person name="Beukes C."/>
            <person name="Steenkamp E.T."/>
            <person name="Hirsch A.M."/>
            <person name="Manyaka P."/>
            <person name="Maluk M."/>
            <person name="Lafos M."/>
            <person name="Crook M."/>
            <person name="Gross E."/>
            <person name="Simon M.F."/>
            <person name="Bueno dos Reis Junior F."/>
            <person name="Poole P.S."/>
            <person name="Venter S.N."/>
            <person name="James E.K."/>
        </authorList>
    </citation>
    <scope>NUCLEOTIDE SEQUENCE [LARGE SCALE GENOMIC DNA]</scope>
    <source>
        <strain evidence="5 6">WSM 3937</strain>
    </source>
</reference>
<reference evidence="4 7" key="2">
    <citation type="submission" date="2020-04" db="EMBL/GenBank/DDBJ databases">
        <authorList>
            <person name="De Canck E."/>
        </authorList>
    </citation>
    <scope>NUCLEOTIDE SEQUENCE [LARGE SCALE GENOMIC DNA]</scope>
    <source>
        <strain evidence="4 7">LMG 27174</strain>
    </source>
</reference>
<dbReference type="EMBL" id="CADIJZ010000042">
    <property type="protein sequence ID" value="CAB3739944.1"/>
    <property type="molecule type" value="Genomic_DNA"/>
</dbReference>
<comment type="similarity">
    <text evidence="1">Belongs to the aldehyde dehydrogenase family.</text>
</comment>
<dbReference type="InterPro" id="IPR015590">
    <property type="entry name" value="Aldehyde_DH_dom"/>
</dbReference>
<organism evidence="4 7">
    <name type="scientific">Paraburkholderia rhynchosiae</name>
    <dbReference type="NCBI Taxonomy" id="487049"/>
    <lineage>
        <taxon>Bacteria</taxon>
        <taxon>Pseudomonadati</taxon>
        <taxon>Pseudomonadota</taxon>
        <taxon>Betaproteobacteria</taxon>
        <taxon>Burkholderiales</taxon>
        <taxon>Burkholderiaceae</taxon>
        <taxon>Paraburkholderia</taxon>
    </lineage>
</organism>
<evidence type="ECO:0000256" key="2">
    <source>
        <dbReference type="ARBA" id="ARBA00023002"/>
    </source>
</evidence>
<evidence type="ECO:0000313" key="7">
    <source>
        <dbReference type="Proteomes" id="UP000494205"/>
    </source>
</evidence>
<dbReference type="Proteomes" id="UP000235659">
    <property type="component" value="Unassembled WGS sequence"/>
</dbReference>
<evidence type="ECO:0000313" key="4">
    <source>
        <dbReference type="EMBL" id="CAB3739944.1"/>
    </source>
</evidence>
<dbReference type="SUPFAM" id="SSF53720">
    <property type="entry name" value="ALDH-like"/>
    <property type="match status" value="1"/>
</dbReference>
<dbReference type="EC" id="1.2.1.26" evidence="4"/>
<dbReference type="Gene3D" id="3.40.605.10">
    <property type="entry name" value="Aldehyde Dehydrogenase, Chain A, domain 1"/>
    <property type="match status" value="1"/>
</dbReference>
<dbReference type="InterPro" id="IPR016162">
    <property type="entry name" value="Ald_DH_N"/>
</dbReference>
<accession>A0A2N7VWK3</accession>
<sequence>MSTASHQSAQNKVQAEYPRVGLYIDGEWVYDRETAVEVRNPATEDVLGKVPKATAEDLARALDAAARGFLAWRDTPPQQRVKVIQKATALMRERLELIATTITLENGKLYSDAYAEADRSMNFFDWNAAQSLREYGFIVPGESQMQKFILRQPIGPVAAFTPWNVPISSAARKVSAALSAGCSVILKAAEETPATACLLVQAFQDAGLPAGVLNLVFGNPAEISSTLIASPVIRLVTFTGSVGVGKHLTQLAAAAMKPVLMELGGHAPVLVCEGVDGVAVGRLAARGKTNASGQICASPSRFIVHSSVYDDFVTAFAGAAREVRVGDGFSETAQMGPVASARRLSAMQGLVADAKQRGARVAAGGARIGNRGYFFEPTVLAEVPIDADAMTIEPFGPLAACVRVDELGEAIAVANSLSVGLAAYAFTNSLQDAERISRELECGVLSINHFGTPDADTPFGGVKDSGIGREGGPSTLDAFMVTKTVLQKTVRI</sequence>
<dbReference type="PANTHER" id="PTHR43353">
    <property type="entry name" value="SUCCINATE-SEMIALDEHYDE DEHYDROGENASE, MITOCHONDRIAL"/>
    <property type="match status" value="1"/>
</dbReference>
<evidence type="ECO:0000259" key="3">
    <source>
        <dbReference type="Pfam" id="PF00171"/>
    </source>
</evidence>
<dbReference type="Pfam" id="PF00171">
    <property type="entry name" value="Aldedh"/>
    <property type="match status" value="1"/>
</dbReference>
<keyword evidence="6" id="KW-1185">Reference proteome</keyword>
<dbReference type="EMBL" id="PNXY01000047">
    <property type="protein sequence ID" value="PMS21535.1"/>
    <property type="molecule type" value="Genomic_DNA"/>
</dbReference>
<dbReference type="CDD" id="cd07103">
    <property type="entry name" value="ALDH_F5_SSADH_GabD"/>
    <property type="match status" value="1"/>
</dbReference>
<dbReference type="Proteomes" id="UP000494205">
    <property type="component" value="Unassembled WGS sequence"/>
</dbReference>
<name>A0A2N7VWK3_9BURK</name>
<evidence type="ECO:0000313" key="6">
    <source>
        <dbReference type="Proteomes" id="UP000235659"/>
    </source>
</evidence>
<evidence type="ECO:0000313" key="5">
    <source>
        <dbReference type="EMBL" id="PMS21535.1"/>
    </source>
</evidence>
<dbReference type="InterPro" id="IPR016161">
    <property type="entry name" value="Ald_DH/histidinol_DH"/>
</dbReference>
<dbReference type="RefSeq" id="WP_102636343.1">
    <property type="nucleotide sequence ID" value="NZ_CADIJZ010000042.1"/>
</dbReference>
<keyword evidence="2 4" id="KW-0560">Oxidoreductase</keyword>
<evidence type="ECO:0000256" key="1">
    <source>
        <dbReference type="ARBA" id="ARBA00009986"/>
    </source>
</evidence>
<dbReference type="AlphaFoldDB" id="A0A2N7VWK3"/>
<gene>
    <name evidence="4" type="primary">araE_3</name>
    <name evidence="5" type="ORF">C0Z16_33655</name>
    <name evidence="4" type="ORF">LMG27174_06599</name>
</gene>
<proteinExistence type="inferred from homology"/>
<protein>
    <submittedName>
        <fullName evidence="4">Alpha-ketoglutaric semialdehyde dehydrogenase 1</fullName>
        <ecNumber evidence="4">1.2.1.26</ecNumber>
    </submittedName>
    <submittedName>
        <fullName evidence="5">NAD-dependent succinate-semialdehyde dehydrogenase</fullName>
    </submittedName>
</protein>
<dbReference type="OrthoDB" id="6187633at2"/>
<dbReference type="GO" id="GO:0047533">
    <property type="term" value="F:2,5-dioxovalerate dehydrogenase (NADP+) activity"/>
    <property type="evidence" value="ECO:0007669"/>
    <property type="project" value="UniProtKB-EC"/>
</dbReference>
<dbReference type="Gene3D" id="3.40.309.10">
    <property type="entry name" value="Aldehyde Dehydrogenase, Chain A, domain 2"/>
    <property type="match status" value="1"/>
</dbReference>
<dbReference type="PANTHER" id="PTHR43353:SF5">
    <property type="entry name" value="SUCCINATE-SEMIALDEHYDE DEHYDROGENASE, MITOCHONDRIAL"/>
    <property type="match status" value="1"/>
</dbReference>